<comment type="subunit">
    <text evidence="10">Associated with the spliceosome.</text>
</comment>
<dbReference type="GO" id="GO:0030628">
    <property type="term" value="F:pre-mRNA 3'-splice site binding"/>
    <property type="evidence" value="ECO:0007669"/>
    <property type="project" value="UniProtKB-UniRule"/>
</dbReference>
<evidence type="ECO:0000259" key="12">
    <source>
        <dbReference type="Pfam" id="PF11708"/>
    </source>
</evidence>
<gene>
    <name evidence="13" type="ORF">AB205_0040970</name>
</gene>
<keyword evidence="7 10" id="KW-0539">Nucleus</keyword>
<evidence type="ECO:0000256" key="1">
    <source>
        <dbReference type="ARBA" id="ARBA00004123"/>
    </source>
</evidence>
<dbReference type="Proteomes" id="UP000228934">
    <property type="component" value="Unassembled WGS sequence"/>
</dbReference>
<comment type="subcellular location">
    <subcellularLocation>
        <location evidence="1 10">Nucleus</location>
    </subcellularLocation>
</comment>
<evidence type="ECO:0000256" key="7">
    <source>
        <dbReference type="ARBA" id="ARBA00023242"/>
    </source>
</evidence>
<dbReference type="GO" id="GO:0005681">
    <property type="term" value="C:spliceosomal complex"/>
    <property type="evidence" value="ECO:0007669"/>
    <property type="project" value="UniProtKB-UniRule"/>
</dbReference>
<evidence type="ECO:0000256" key="11">
    <source>
        <dbReference type="SAM" id="MobiDB-lite"/>
    </source>
</evidence>
<keyword evidence="14" id="KW-1185">Reference proteome</keyword>
<dbReference type="GO" id="GO:0000398">
    <property type="term" value="P:mRNA splicing, via spliceosome"/>
    <property type="evidence" value="ECO:0007669"/>
    <property type="project" value="UniProtKB-UniRule"/>
</dbReference>
<keyword evidence="6 10" id="KW-0508">mRNA splicing</keyword>
<dbReference type="AlphaFoldDB" id="A0A2G9S6F4"/>
<keyword evidence="4 10" id="KW-0507">mRNA processing</keyword>
<dbReference type="InterPro" id="IPR021715">
    <property type="entry name" value="Slu7_dom"/>
</dbReference>
<evidence type="ECO:0000256" key="6">
    <source>
        <dbReference type="ARBA" id="ARBA00023187"/>
    </source>
</evidence>
<evidence type="ECO:0000313" key="14">
    <source>
        <dbReference type="Proteomes" id="UP000228934"/>
    </source>
</evidence>
<keyword evidence="5 10" id="KW-0747">Spliceosome</keyword>
<proteinExistence type="inferred from homology"/>
<comment type="function">
    <text evidence="8">Required for pre-mRNA splicing as component of the spliceosome. Participates in the second catalytic step of pre-mRNA splicing, when the free hydroxyl group of exon I attacks the 3'-splice site to generate spliced mRNA and the excised lariat intron. Required for holding exon 1 properly in the spliceosome and for correct AG identification when more than one possible AG exists in 3'-splicing site region. May be involved in the activation of proximal AG. Probably also involved in alternative splicing regulation.</text>
</comment>
<feature type="region of interest" description="Disordered" evidence="11">
    <location>
        <begin position="63"/>
        <end position="107"/>
    </location>
</feature>
<comment type="subunit">
    <text evidence="9">Component of pre-catalytic, catalytic and post-catalytic spliceosomes. Associates with the spliceosome prior to recognition of the 3'-splice site for step II, probably during catalysis of step I.</text>
</comment>
<dbReference type="PANTHER" id="PTHR12942:SF2">
    <property type="entry name" value="PRE-MRNA-SPLICING FACTOR SLU7"/>
    <property type="match status" value="1"/>
</dbReference>
<protein>
    <recommendedName>
        <fullName evidence="3 10">Pre-mRNA-splicing factor SLU7</fullName>
    </recommendedName>
</protein>
<accession>A0A2G9S6F4</accession>
<dbReference type="Pfam" id="PF11708">
    <property type="entry name" value="Slu7"/>
    <property type="match status" value="1"/>
</dbReference>
<dbReference type="PANTHER" id="PTHR12942">
    <property type="entry name" value="STEP II SPLICING FACTOR SLU7"/>
    <property type="match status" value="1"/>
</dbReference>
<comment type="similarity">
    <text evidence="2 10">Belongs to the SLU7 family.</text>
</comment>
<name>A0A2G9S6F4_AQUCT</name>
<evidence type="ECO:0000256" key="9">
    <source>
        <dbReference type="ARBA" id="ARBA00046810"/>
    </source>
</evidence>
<evidence type="ECO:0000256" key="2">
    <source>
        <dbReference type="ARBA" id="ARBA00007203"/>
    </source>
</evidence>
<organism evidence="13 14">
    <name type="scientific">Aquarana catesbeiana</name>
    <name type="common">American bullfrog</name>
    <name type="synonym">Rana catesbeiana</name>
    <dbReference type="NCBI Taxonomy" id="8400"/>
    <lineage>
        <taxon>Eukaryota</taxon>
        <taxon>Metazoa</taxon>
        <taxon>Chordata</taxon>
        <taxon>Craniata</taxon>
        <taxon>Vertebrata</taxon>
        <taxon>Euteleostomi</taxon>
        <taxon>Amphibia</taxon>
        <taxon>Batrachia</taxon>
        <taxon>Anura</taxon>
        <taxon>Neobatrachia</taxon>
        <taxon>Ranoidea</taxon>
        <taxon>Ranidae</taxon>
        <taxon>Aquarana</taxon>
    </lineage>
</organism>
<feature type="domain" description="Pre-mRNA-splicing factor SLU7" evidence="12">
    <location>
        <begin position="206"/>
        <end position="234"/>
    </location>
</feature>
<dbReference type="InterPro" id="IPR039974">
    <property type="entry name" value="Splicing_factor_SLU7"/>
</dbReference>
<evidence type="ECO:0000256" key="3">
    <source>
        <dbReference type="ARBA" id="ARBA00021377"/>
    </source>
</evidence>
<sequence>MYRGLEHKGVYGADNFAECDTELYADLKFSWVNLCHSCCPVPCFILDNYPKMSGGTVIAVSGESSGMEEPKKMTREDWRKKKELEEQRKLGNAPAEVDEEGKDINPHIPQYISSVPWYVDPSKRPTLKHQRPQDEKQTEFSQMGEWFKKGVKEGSIATKYRQGACENCGAMTHKKKDCFERPRKVGARFNGMNIAADEYEQPELALDYDGKRDRWNGYNPEEHQKIVEEHSKVDLVCHY</sequence>
<evidence type="ECO:0000256" key="10">
    <source>
        <dbReference type="RuleBase" id="RU367071"/>
    </source>
</evidence>
<evidence type="ECO:0000256" key="8">
    <source>
        <dbReference type="ARBA" id="ARBA00045201"/>
    </source>
</evidence>
<dbReference type="OrthoDB" id="249612at2759"/>
<evidence type="ECO:0000256" key="4">
    <source>
        <dbReference type="ARBA" id="ARBA00022664"/>
    </source>
</evidence>
<reference evidence="14" key="1">
    <citation type="journal article" date="2017" name="Nat. Commun.">
        <title>The North American bullfrog draft genome provides insight into hormonal regulation of long noncoding RNA.</title>
        <authorList>
            <person name="Hammond S.A."/>
            <person name="Warren R.L."/>
            <person name="Vandervalk B.P."/>
            <person name="Kucuk E."/>
            <person name="Khan H."/>
            <person name="Gibb E.A."/>
            <person name="Pandoh P."/>
            <person name="Kirk H."/>
            <person name="Zhao Y."/>
            <person name="Jones M."/>
            <person name="Mungall A.J."/>
            <person name="Coope R."/>
            <person name="Pleasance S."/>
            <person name="Moore R.A."/>
            <person name="Holt R.A."/>
            <person name="Round J.M."/>
            <person name="Ohora S."/>
            <person name="Walle B.V."/>
            <person name="Veldhoen N."/>
            <person name="Helbing C.C."/>
            <person name="Birol I."/>
        </authorList>
    </citation>
    <scope>NUCLEOTIDE SEQUENCE [LARGE SCALE GENOMIC DNA]</scope>
</reference>
<comment type="function">
    <text evidence="10">Involved in pre-mRNA splicing.</text>
</comment>
<evidence type="ECO:0000313" key="13">
    <source>
        <dbReference type="EMBL" id="PIO35748.1"/>
    </source>
</evidence>
<evidence type="ECO:0000256" key="5">
    <source>
        <dbReference type="ARBA" id="ARBA00022728"/>
    </source>
</evidence>
<dbReference type="EMBL" id="KV925496">
    <property type="protein sequence ID" value="PIO35748.1"/>
    <property type="molecule type" value="Genomic_DNA"/>
</dbReference>
<feature type="compositionally biased region" description="Basic and acidic residues" evidence="11">
    <location>
        <begin position="68"/>
        <end position="89"/>
    </location>
</feature>